<evidence type="ECO:0000313" key="5">
    <source>
        <dbReference type="WBParaSite" id="SRAE_1000344800.1"/>
    </source>
</evidence>
<keyword evidence="4" id="KW-1185">Reference proteome</keyword>
<evidence type="ECO:0000256" key="1">
    <source>
        <dbReference type="SAM" id="MobiDB-lite"/>
    </source>
</evidence>
<sequence>MHCVASWNNEKSETIGDAIHVFKDSEGYWDFESVTDGNEYWNMKSNSEMIDFQEFNNAQDYVTFREYRDGGYGEINIDYSYCAPVISGNEFDNSQSISQNFLPTYLGGSYMPMYMPYGGMFMPFVSSPLIPIPIFIGGTLIGWRRNNLFFGRRFMPGLGGMNFIRSGLWNSINYGLRTRRYGSPSGLMYVEDNFGRRNNRLPPIGYSLDSRNNKRGGGFSIRGHRRNSLGKKNGINSRNLRKSRTREHNRNRSKNNNNFSRQNNRNFNSNRPNKPFNSKSRMSNRRNNNFNRNNLRQQKHFENRPNISRKSQFGRNRKPGNGKVRQNIFSQRLQNRGFQNSKNKIRNNNFQRKNQVNFKFFNRSNLRQLRNKNTFMNRQFLRNFPSQSRTNKPRNSHRNNFPKPRTSLSRQGNKGRRG</sequence>
<dbReference type="AlphaFoldDB" id="A0A090LCJ4"/>
<feature type="region of interest" description="Disordered" evidence="1">
    <location>
        <begin position="376"/>
        <end position="418"/>
    </location>
</feature>
<keyword evidence="2" id="KW-0812">Transmembrane</keyword>
<proteinExistence type="predicted"/>
<dbReference type="EMBL" id="LN609528">
    <property type="protein sequence ID" value="CEF65195.1"/>
    <property type="molecule type" value="Genomic_DNA"/>
</dbReference>
<dbReference type="RefSeq" id="XP_024504396.1">
    <property type="nucleotide sequence ID" value="XM_024650638.1"/>
</dbReference>
<feature type="transmembrane region" description="Helical" evidence="2">
    <location>
        <begin position="120"/>
        <end position="143"/>
    </location>
</feature>
<evidence type="ECO:0000313" key="4">
    <source>
        <dbReference type="Proteomes" id="UP000035682"/>
    </source>
</evidence>
<reference evidence="5" key="2">
    <citation type="submission" date="2020-12" db="UniProtKB">
        <authorList>
            <consortium name="WormBaseParasite"/>
        </authorList>
    </citation>
    <scope>IDENTIFICATION</scope>
</reference>
<dbReference type="Proteomes" id="UP000035682">
    <property type="component" value="Unplaced"/>
</dbReference>
<organism evidence="3">
    <name type="scientific">Strongyloides ratti</name>
    <name type="common">Parasitic roundworm</name>
    <dbReference type="NCBI Taxonomy" id="34506"/>
    <lineage>
        <taxon>Eukaryota</taxon>
        <taxon>Metazoa</taxon>
        <taxon>Ecdysozoa</taxon>
        <taxon>Nematoda</taxon>
        <taxon>Chromadorea</taxon>
        <taxon>Rhabditida</taxon>
        <taxon>Tylenchina</taxon>
        <taxon>Panagrolaimomorpha</taxon>
        <taxon>Strongyloidoidea</taxon>
        <taxon>Strongyloididae</taxon>
        <taxon>Strongyloides</taxon>
    </lineage>
</organism>
<dbReference type="CTD" id="36377560"/>
<evidence type="ECO:0000256" key="2">
    <source>
        <dbReference type="SAM" id="Phobius"/>
    </source>
</evidence>
<feature type="compositionally biased region" description="Low complexity" evidence="1">
    <location>
        <begin position="254"/>
        <end position="296"/>
    </location>
</feature>
<keyword evidence="2" id="KW-1133">Transmembrane helix</keyword>
<feature type="compositionally biased region" description="Basic residues" evidence="1">
    <location>
        <begin position="239"/>
        <end position="253"/>
    </location>
</feature>
<feature type="compositionally biased region" description="Polar residues" evidence="1">
    <location>
        <begin position="305"/>
        <end position="314"/>
    </location>
</feature>
<evidence type="ECO:0000313" key="6">
    <source>
        <dbReference type="WormBase" id="SRAE_1000344800"/>
    </source>
</evidence>
<protein>
    <submittedName>
        <fullName evidence="3 5">Uncharacterized protein</fullName>
    </submittedName>
</protein>
<dbReference type="STRING" id="34506.A0A090LCJ4"/>
<keyword evidence="2" id="KW-0472">Membrane</keyword>
<dbReference type="WormBase" id="SRAE_1000344800">
    <property type="protein sequence ID" value="SRP05140"/>
    <property type="gene ID" value="WBGene00260065"/>
</dbReference>
<evidence type="ECO:0000313" key="3">
    <source>
        <dbReference type="EMBL" id="CEF65195.1"/>
    </source>
</evidence>
<dbReference type="GeneID" id="36377560"/>
<gene>
    <name evidence="3 5 6" type="ORF">SRAE_1000344800</name>
</gene>
<reference evidence="3 4" key="1">
    <citation type="submission" date="2014-09" db="EMBL/GenBank/DDBJ databases">
        <authorList>
            <person name="Martin A.A."/>
        </authorList>
    </citation>
    <scope>NUCLEOTIDE SEQUENCE</scope>
    <source>
        <strain evidence="4">ED321</strain>
        <strain evidence="3">ED321 Heterogonic</strain>
    </source>
</reference>
<name>A0A090LCJ4_STRRB</name>
<dbReference type="WBParaSite" id="SRAE_1000344800.1">
    <property type="protein sequence ID" value="SRAE_1000344800.1"/>
    <property type="gene ID" value="WBGene00260065"/>
</dbReference>
<feature type="region of interest" description="Disordered" evidence="1">
    <location>
        <begin position="202"/>
        <end position="323"/>
    </location>
</feature>
<accession>A0A090LCJ4</accession>